<evidence type="ECO:0000256" key="1">
    <source>
        <dbReference type="SAM" id="MobiDB-lite"/>
    </source>
</evidence>
<reference evidence="2" key="1">
    <citation type="submission" date="2021-05" db="EMBL/GenBank/DDBJ databases">
        <authorList>
            <person name="Alioto T."/>
            <person name="Alioto T."/>
            <person name="Gomez Garrido J."/>
        </authorList>
    </citation>
    <scope>NUCLEOTIDE SEQUENCE</scope>
</reference>
<dbReference type="AlphaFoldDB" id="A0A8D8B791"/>
<name>A0A8D8B791_CULPI</name>
<protein>
    <submittedName>
        <fullName evidence="2">(northern house mosquito) hypothetical protein</fullName>
    </submittedName>
</protein>
<proteinExistence type="predicted"/>
<sequence length="120" mass="12213">MYREYGLIGLGVSGTTSSAACAIRWISLRKSSGAIKDPYLDHADRASAGIAGVVTADGMQLSMEDRAGDNSGSGPSSITSSSSMNVEYGPTGWRMSGTSVTGAGVQRISSIVSSSGTIND</sequence>
<feature type="compositionally biased region" description="Low complexity" evidence="1">
    <location>
        <begin position="72"/>
        <end position="83"/>
    </location>
</feature>
<dbReference type="EMBL" id="HBUE01065909">
    <property type="protein sequence ID" value="CAG6470709.1"/>
    <property type="molecule type" value="Transcribed_RNA"/>
</dbReference>
<evidence type="ECO:0000313" key="2">
    <source>
        <dbReference type="EMBL" id="CAG6470709.1"/>
    </source>
</evidence>
<dbReference type="PROSITE" id="PS51257">
    <property type="entry name" value="PROKAR_LIPOPROTEIN"/>
    <property type="match status" value="1"/>
</dbReference>
<feature type="region of interest" description="Disordered" evidence="1">
    <location>
        <begin position="62"/>
        <end position="91"/>
    </location>
</feature>
<accession>A0A8D8B791</accession>
<organism evidence="2">
    <name type="scientific">Culex pipiens</name>
    <name type="common">House mosquito</name>
    <dbReference type="NCBI Taxonomy" id="7175"/>
    <lineage>
        <taxon>Eukaryota</taxon>
        <taxon>Metazoa</taxon>
        <taxon>Ecdysozoa</taxon>
        <taxon>Arthropoda</taxon>
        <taxon>Hexapoda</taxon>
        <taxon>Insecta</taxon>
        <taxon>Pterygota</taxon>
        <taxon>Neoptera</taxon>
        <taxon>Endopterygota</taxon>
        <taxon>Diptera</taxon>
        <taxon>Nematocera</taxon>
        <taxon>Culicoidea</taxon>
        <taxon>Culicidae</taxon>
        <taxon>Culicinae</taxon>
        <taxon>Culicini</taxon>
        <taxon>Culex</taxon>
        <taxon>Culex</taxon>
    </lineage>
</organism>